<feature type="region of interest" description="Disordered" evidence="17">
    <location>
        <begin position="181"/>
        <end position="223"/>
    </location>
</feature>
<dbReference type="InterPro" id="IPR002048">
    <property type="entry name" value="EF_hand_dom"/>
</dbReference>
<keyword evidence="15" id="KW-0238">DNA-binding</keyword>
<keyword evidence="21" id="KW-1185">Reference proteome</keyword>
<dbReference type="PROSITE" id="PS50222">
    <property type="entry name" value="EF_HAND_2"/>
    <property type="match status" value="2"/>
</dbReference>
<keyword evidence="6" id="KW-0963">Cytoplasm</keyword>
<evidence type="ECO:0000256" key="11">
    <source>
        <dbReference type="ARBA" id="ARBA00022729"/>
    </source>
</evidence>
<dbReference type="InterPro" id="IPR018247">
    <property type="entry name" value="EF_Hand_1_Ca_BS"/>
</dbReference>
<dbReference type="FunFam" id="1.10.238.10:FF:000045">
    <property type="entry name" value="Nucleobindin 2"/>
    <property type="match status" value="1"/>
</dbReference>
<evidence type="ECO:0000256" key="15">
    <source>
        <dbReference type="ARBA" id="ARBA00023125"/>
    </source>
</evidence>
<evidence type="ECO:0000256" key="5">
    <source>
        <dbReference type="ARBA" id="ARBA00008063"/>
    </source>
</evidence>
<feature type="domain" description="EF-hand" evidence="19">
    <location>
        <begin position="238"/>
        <end position="273"/>
    </location>
</feature>
<dbReference type="GO" id="GO:0005509">
    <property type="term" value="F:calcium ion binding"/>
    <property type="evidence" value="ECO:0007669"/>
    <property type="project" value="InterPro"/>
</dbReference>
<dbReference type="AlphaFoldDB" id="A0AAE0VPH5"/>
<protein>
    <recommendedName>
        <fullName evidence="19">EF-hand domain-containing protein</fullName>
    </recommendedName>
</protein>
<dbReference type="Pfam" id="PF25434">
    <property type="entry name" value="NUCB1_N"/>
    <property type="match status" value="1"/>
</dbReference>
<dbReference type="SUPFAM" id="SSF47473">
    <property type="entry name" value="EF-hand"/>
    <property type="match status" value="1"/>
</dbReference>
<dbReference type="GO" id="GO:0016020">
    <property type="term" value="C:membrane"/>
    <property type="evidence" value="ECO:0007669"/>
    <property type="project" value="UniProtKB-SubCell"/>
</dbReference>
<keyword evidence="10" id="KW-0479">Metal-binding</keyword>
<name>A0AAE0VPH5_9BIVA</name>
<dbReference type="GO" id="GO:0005794">
    <property type="term" value="C:Golgi apparatus"/>
    <property type="evidence" value="ECO:0007669"/>
    <property type="project" value="UniProtKB-SubCell"/>
</dbReference>
<dbReference type="InterPro" id="IPR011992">
    <property type="entry name" value="EF-hand-dom_pair"/>
</dbReference>
<keyword evidence="16" id="KW-0472">Membrane</keyword>
<dbReference type="PANTHER" id="PTHR19237">
    <property type="entry name" value="NUCLEOBINDIN"/>
    <property type="match status" value="1"/>
</dbReference>
<dbReference type="PANTHER" id="PTHR19237:SF20">
    <property type="entry name" value="NUCLEOBINDIN 1"/>
    <property type="match status" value="1"/>
</dbReference>
<dbReference type="InterPro" id="IPR057576">
    <property type="entry name" value="NUCB1_N"/>
</dbReference>
<evidence type="ECO:0000256" key="8">
    <source>
        <dbReference type="ARBA" id="ARBA00022553"/>
    </source>
</evidence>
<comment type="caution">
    <text evidence="20">The sequence shown here is derived from an EMBL/GenBank/DDBJ whole genome shotgun (WGS) entry which is preliminary data.</text>
</comment>
<feature type="signal peptide" evidence="18">
    <location>
        <begin position="1"/>
        <end position="19"/>
    </location>
</feature>
<evidence type="ECO:0000256" key="13">
    <source>
        <dbReference type="ARBA" id="ARBA00022837"/>
    </source>
</evidence>
<evidence type="ECO:0000313" key="20">
    <source>
        <dbReference type="EMBL" id="KAK3585449.1"/>
    </source>
</evidence>
<feature type="domain" description="EF-hand" evidence="19">
    <location>
        <begin position="290"/>
        <end position="325"/>
    </location>
</feature>
<dbReference type="Proteomes" id="UP001195483">
    <property type="component" value="Unassembled WGS sequence"/>
</dbReference>
<evidence type="ECO:0000256" key="3">
    <source>
        <dbReference type="ARBA" id="ARBA00004555"/>
    </source>
</evidence>
<evidence type="ECO:0000256" key="12">
    <source>
        <dbReference type="ARBA" id="ARBA00022737"/>
    </source>
</evidence>
<feature type="region of interest" description="Disordered" evidence="17">
    <location>
        <begin position="440"/>
        <end position="477"/>
    </location>
</feature>
<dbReference type="PROSITE" id="PS00018">
    <property type="entry name" value="EF_HAND_1"/>
    <property type="match status" value="2"/>
</dbReference>
<feature type="compositionally biased region" description="Low complexity" evidence="17">
    <location>
        <begin position="467"/>
        <end position="477"/>
    </location>
</feature>
<evidence type="ECO:0000256" key="4">
    <source>
        <dbReference type="ARBA" id="ARBA00004613"/>
    </source>
</evidence>
<feature type="chain" id="PRO_5042274222" description="EF-hand domain-containing protein" evidence="18">
    <location>
        <begin position="20"/>
        <end position="552"/>
    </location>
</feature>
<evidence type="ECO:0000256" key="2">
    <source>
        <dbReference type="ARBA" id="ARBA00004496"/>
    </source>
</evidence>
<evidence type="ECO:0000313" key="21">
    <source>
        <dbReference type="Proteomes" id="UP001195483"/>
    </source>
</evidence>
<accession>A0AAE0VPH5</accession>
<evidence type="ECO:0000256" key="6">
    <source>
        <dbReference type="ARBA" id="ARBA00022490"/>
    </source>
</evidence>
<feature type="compositionally biased region" description="Low complexity" evidence="17">
    <location>
        <begin position="515"/>
        <end position="545"/>
    </location>
</feature>
<dbReference type="GO" id="GO:0003677">
    <property type="term" value="F:DNA binding"/>
    <property type="evidence" value="ECO:0007669"/>
    <property type="project" value="UniProtKB-KW"/>
</dbReference>
<keyword evidence="13" id="KW-0106">Calcium</keyword>
<keyword evidence="7" id="KW-0964">Secreted</keyword>
<organism evidence="20 21">
    <name type="scientific">Potamilus streckersoni</name>
    <dbReference type="NCBI Taxonomy" id="2493646"/>
    <lineage>
        <taxon>Eukaryota</taxon>
        <taxon>Metazoa</taxon>
        <taxon>Spiralia</taxon>
        <taxon>Lophotrochozoa</taxon>
        <taxon>Mollusca</taxon>
        <taxon>Bivalvia</taxon>
        <taxon>Autobranchia</taxon>
        <taxon>Heteroconchia</taxon>
        <taxon>Palaeoheterodonta</taxon>
        <taxon>Unionida</taxon>
        <taxon>Unionoidea</taxon>
        <taxon>Unionidae</taxon>
        <taxon>Ambleminae</taxon>
        <taxon>Lampsilini</taxon>
        <taxon>Potamilus</taxon>
    </lineage>
</organism>
<comment type="similarity">
    <text evidence="5">Belongs to the nucleobindin family.</text>
</comment>
<evidence type="ECO:0000256" key="18">
    <source>
        <dbReference type="SAM" id="SignalP"/>
    </source>
</evidence>
<dbReference type="Pfam" id="PF13499">
    <property type="entry name" value="EF-hand_7"/>
    <property type="match status" value="1"/>
</dbReference>
<dbReference type="InterPro" id="IPR040250">
    <property type="entry name" value="Nucleobindin"/>
</dbReference>
<keyword evidence="11 18" id="KW-0732">Signal</keyword>
<sequence>MRLLLLFGVILVILPGIICPPVNPKPVEGGSPDEDVDTGLEYDRYLREVVMALEEDEVFRKKLEESNISDIKSGSIAKHLELVNHRIRERLDELKRQEIGRLRMLAREKIKTMNGTQVMQIIALRGGVQNMDKLYPHHVDVKNPHTFEMADLEKLIKKATTDLDEIDKKRREEFKTYEMQKEYEKKQELEKLSEEERKKEEAKLEEMEQKHKNHPDIHHPGSKDQLEEVWEKSDHMDPDDFDPKTFFKMHDMNGDNYLDEAEIEALFQRELDRVYDPNAPEDDMKERYEEMERMREHVFSEVDKDKDRLVSLDEFMTYTKGSEFEKDEGWKTLDQQDQYTEEEFRQYEKMLKEQEEIMRRQGAHHPNFQPGVVLPPHDPNVQHMQMGGAPLGGQQPGFHPSGLPQGVPQQQFHQEAQVGQGIPHGIPPQGVPQEQALHFQPQGGQAVAGSQGGQAITGNQGGQPIAGNQQGQPFGNQGLNQEQMLKQNQNFNDLQHQMAAQQQQLAAQQQQFAAQQQQQFAAQQQQLHLQQQKEQQPPQQQQQGQPLVGGRQ</sequence>
<dbReference type="GO" id="GO:0005793">
    <property type="term" value="C:endoplasmic reticulum-Golgi intermediate compartment"/>
    <property type="evidence" value="ECO:0007669"/>
    <property type="project" value="TreeGrafter"/>
</dbReference>
<evidence type="ECO:0000256" key="1">
    <source>
        <dbReference type="ARBA" id="ARBA00004170"/>
    </source>
</evidence>
<keyword evidence="12" id="KW-0677">Repeat</keyword>
<dbReference type="GO" id="GO:0005085">
    <property type="term" value="F:guanyl-nucleotide exchange factor activity"/>
    <property type="evidence" value="ECO:0007669"/>
    <property type="project" value="UniProtKB-KW"/>
</dbReference>
<dbReference type="Gene3D" id="1.10.238.10">
    <property type="entry name" value="EF-hand"/>
    <property type="match status" value="1"/>
</dbReference>
<proteinExistence type="inferred from homology"/>
<evidence type="ECO:0000256" key="7">
    <source>
        <dbReference type="ARBA" id="ARBA00022525"/>
    </source>
</evidence>
<keyword evidence="9" id="KW-0344">Guanine-nucleotide releasing factor</keyword>
<feature type="region of interest" description="Disordered" evidence="17">
    <location>
        <begin position="365"/>
        <end position="407"/>
    </location>
</feature>
<evidence type="ECO:0000256" key="10">
    <source>
        <dbReference type="ARBA" id="ARBA00022723"/>
    </source>
</evidence>
<comment type="subcellular location">
    <subcellularLocation>
        <location evidence="2">Cytoplasm</location>
    </subcellularLocation>
    <subcellularLocation>
        <location evidence="3">Golgi apparatus</location>
    </subcellularLocation>
    <subcellularLocation>
        <location evidence="1">Membrane</location>
        <topology evidence="1">Peripheral membrane protein</topology>
    </subcellularLocation>
    <subcellularLocation>
        <location evidence="4">Secreted</location>
    </subcellularLocation>
</comment>
<dbReference type="EMBL" id="JAEAOA010001226">
    <property type="protein sequence ID" value="KAK3585449.1"/>
    <property type="molecule type" value="Genomic_DNA"/>
</dbReference>
<evidence type="ECO:0000256" key="17">
    <source>
        <dbReference type="SAM" id="MobiDB-lite"/>
    </source>
</evidence>
<evidence type="ECO:0000259" key="19">
    <source>
        <dbReference type="PROSITE" id="PS50222"/>
    </source>
</evidence>
<feature type="region of interest" description="Disordered" evidence="17">
    <location>
        <begin position="515"/>
        <end position="552"/>
    </location>
</feature>
<evidence type="ECO:0000256" key="9">
    <source>
        <dbReference type="ARBA" id="ARBA00022658"/>
    </source>
</evidence>
<keyword evidence="8" id="KW-0597">Phosphoprotein</keyword>
<evidence type="ECO:0000256" key="16">
    <source>
        <dbReference type="ARBA" id="ARBA00023136"/>
    </source>
</evidence>
<dbReference type="GO" id="GO:0070062">
    <property type="term" value="C:extracellular exosome"/>
    <property type="evidence" value="ECO:0007669"/>
    <property type="project" value="TreeGrafter"/>
</dbReference>
<gene>
    <name evidence="20" type="ORF">CHS0354_020170</name>
</gene>
<keyword evidence="14" id="KW-0333">Golgi apparatus</keyword>
<reference evidence="20" key="2">
    <citation type="journal article" date="2021" name="Genome Biol. Evol.">
        <title>Developing a high-quality reference genome for a parasitic bivalve with doubly uniparental inheritance (Bivalvia: Unionida).</title>
        <authorList>
            <person name="Smith C.H."/>
        </authorList>
    </citation>
    <scope>NUCLEOTIDE SEQUENCE</scope>
    <source>
        <strain evidence="20">CHS0354</strain>
        <tissue evidence="20">Mantle</tissue>
    </source>
</reference>
<reference evidence="20" key="3">
    <citation type="submission" date="2023-05" db="EMBL/GenBank/DDBJ databases">
        <authorList>
            <person name="Smith C.H."/>
        </authorList>
    </citation>
    <scope>NUCLEOTIDE SEQUENCE</scope>
    <source>
        <strain evidence="20">CHS0354</strain>
        <tissue evidence="20">Mantle</tissue>
    </source>
</reference>
<reference evidence="20" key="1">
    <citation type="journal article" date="2021" name="Genome Biol. Evol.">
        <title>A High-Quality Reference Genome for a Parasitic Bivalve with Doubly Uniparental Inheritance (Bivalvia: Unionida).</title>
        <authorList>
            <person name="Smith C.H."/>
        </authorList>
    </citation>
    <scope>NUCLEOTIDE SEQUENCE</scope>
    <source>
        <strain evidence="20">CHS0354</strain>
    </source>
</reference>
<evidence type="ECO:0000256" key="14">
    <source>
        <dbReference type="ARBA" id="ARBA00023034"/>
    </source>
</evidence>
<feature type="compositionally biased region" description="Low complexity" evidence="17">
    <location>
        <begin position="440"/>
        <end position="449"/>
    </location>
</feature>